<dbReference type="PROSITE" id="PS00250">
    <property type="entry name" value="TGF_BETA_1"/>
    <property type="match status" value="1"/>
</dbReference>
<dbReference type="PANTHER" id="PTHR11848:SF302">
    <property type="entry name" value="TGF-BETA FAMILY PROFILE DOMAIN-CONTAINING PROTEIN"/>
    <property type="match status" value="1"/>
</dbReference>
<evidence type="ECO:0000313" key="10">
    <source>
        <dbReference type="EMBL" id="CAI8008729.1"/>
    </source>
</evidence>
<evidence type="ECO:0000256" key="2">
    <source>
        <dbReference type="ARBA" id="ARBA00006656"/>
    </source>
</evidence>
<reference evidence="10" key="1">
    <citation type="submission" date="2023-03" db="EMBL/GenBank/DDBJ databases">
        <authorList>
            <person name="Steffen K."/>
            <person name="Cardenas P."/>
        </authorList>
    </citation>
    <scope>NUCLEOTIDE SEQUENCE</scope>
</reference>
<dbReference type="SUPFAM" id="SSF57501">
    <property type="entry name" value="Cystine-knot cytokines"/>
    <property type="match status" value="2"/>
</dbReference>
<keyword evidence="11" id="KW-1185">Reference proteome</keyword>
<dbReference type="InterPro" id="IPR029034">
    <property type="entry name" value="Cystine-knot_cytokine"/>
</dbReference>
<feature type="compositionally biased region" description="Basic and acidic residues" evidence="7">
    <location>
        <begin position="250"/>
        <end position="259"/>
    </location>
</feature>
<dbReference type="InterPro" id="IPR015615">
    <property type="entry name" value="TGF-beta-rel"/>
</dbReference>
<dbReference type="AlphaFoldDB" id="A0AA35RC44"/>
<comment type="caution">
    <text evidence="10">The sequence shown here is derived from an EMBL/GenBank/DDBJ whole genome shotgun (WGS) entry which is preliminary data.</text>
</comment>
<evidence type="ECO:0000256" key="4">
    <source>
        <dbReference type="ARBA" id="ARBA00023030"/>
    </source>
</evidence>
<evidence type="ECO:0000256" key="8">
    <source>
        <dbReference type="SAM" id="SignalP"/>
    </source>
</evidence>
<feature type="domain" description="TGF-beta family profile" evidence="9">
    <location>
        <begin position="552"/>
        <end position="673"/>
    </location>
</feature>
<comment type="similarity">
    <text evidence="2 6">Belongs to the TGF-beta family.</text>
</comment>
<evidence type="ECO:0000256" key="6">
    <source>
        <dbReference type="RuleBase" id="RU000354"/>
    </source>
</evidence>
<keyword evidence="3" id="KW-0964">Secreted</keyword>
<sequence length="673" mass="76011">MRPTKLLFFIFAGGAYGLLPRVSDAPQVQEAATPLEYMRELYYQMYTPNGTVRWDETSLSTDVWCISDRDVVKQAFQKNQPASRPCSEFTRFTFEWPSLAKALSLKPLQLESLYLRAYVLVNQETVRLNEKISLTVTVSLYGEGGRREIGSVEIEREMVLSRLSDQWIEVDLSEEAEKFWHRVNTSSVIRISIEVGAMDCHDRISSPVHFYHPAELPPPAKDRDGSHQPFLLVFTTDNHFPQKRRSQVHNADKRSKRSPENNCARYDHSITFSEIGLTDVLVPTSLNIGKCSGSCSESTLRGDTSLGTNHARIMSTIKTIQGYSPQHGLQITSDGPASTPCCVPNSFQQRTPLYMRADSATLGIRTDYYKDLVVESYLVDGVQRTKQSNKKCKVTHQLPFNTGALLDMLRGNKVFVQKAILRTYMDTIQRYFKKQDTIPVQFTATFTVPELGTNSSLTIFGGEEVVSVTADSSRWVELTSPVDWQSFIDCEDNKRVPVTLVDPATVPLNQRPRRLRLSKLQPMLLVFLSDEDLKTEIKQEAEPPPLGDNLDIQERARRESGGCHLEDFAVNFHNIDLTYVLAPFQYNARKCVGSCSHTILRYQGHLATNHAKIMASAIALKTFDPDTQFRTQPAEPCCVPTKYESISLLILDNLDRLSYAVYPTMRVAGCGCR</sequence>
<evidence type="ECO:0000256" key="5">
    <source>
        <dbReference type="ARBA" id="ARBA00023157"/>
    </source>
</evidence>
<proteinExistence type="inferred from homology"/>
<dbReference type="Pfam" id="PF00019">
    <property type="entry name" value="TGF_beta"/>
    <property type="match status" value="2"/>
</dbReference>
<organism evidence="10 11">
    <name type="scientific">Geodia barretti</name>
    <name type="common">Barrett's horny sponge</name>
    <dbReference type="NCBI Taxonomy" id="519541"/>
    <lineage>
        <taxon>Eukaryota</taxon>
        <taxon>Metazoa</taxon>
        <taxon>Porifera</taxon>
        <taxon>Demospongiae</taxon>
        <taxon>Heteroscleromorpha</taxon>
        <taxon>Tetractinellida</taxon>
        <taxon>Astrophorina</taxon>
        <taxon>Geodiidae</taxon>
        <taxon>Geodia</taxon>
    </lineage>
</organism>
<keyword evidence="8" id="KW-0732">Signal</keyword>
<dbReference type="PROSITE" id="PS51362">
    <property type="entry name" value="TGF_BETA_2"/>
    <property type="match status" value="2"/>
</dbReference>
<name>A0AA35RC44_GEOBA</name>
<dbReference type="InterPro" id="IPR001839">
    <property type="entry name" value="TGF-b_C"/>
</dbReference>
<comment type="subcellular location">
    <subcellularLocation>
        <location evidence="1">Secreted</location>
    </subcellularLocation>
</comment>
<dbReference type="Proteomes" id="UP001174909">
    <property type="component" value="Unassembled WGS sequence"/>
</dbReference>
<dbReference type="GO" id="GO:0008083">
    <property type="term" value="F:growth factor activity"/>
    <property type="evidence" value="ECO:0007669"/>
    <property type="project" value="UniProtKB-KW"/>
</dbReference>
<keyword evidence="5" id="KW-1015">Disulfide bond</keyword>
<gene>
    <name evidence="10" type="ORF">GBAR_LOCUS5949</name>
</gene>
<evidence type="ECO:0000313" key="11">
    <source>
        <dbReference type="Proteomes" id="UP001174909"/>
    </source>
</evidence>
<evidence type="ECO:0000256" key="3">
    <source>
        <dbReference type="ARBA" id="ARBA00022525"/>
    </source>
</evidence>
<feature type="region of interest" description="Disordered" evidence="7">
    <location>
        <begin position="242"/>
        <end position="263"/>
    </location>
</feature>
<dbReference type="Gene3D" id="2.10.90.10">
    <property type="entry name" value="Cystine-knot cytokines"/>
    <property type="match status" value="2"/>
</dbReference>
<feature type="signal peptide" evidence="8">
    <location>
        <begin position="1"/>
        <end position="17"/>
    </location>
</feature>
<evidence type="ECO:0000256" key="1">
    <source>
        <dbReference type="ARBA" id="ARBA00004613"/>
    </source>
</evidence>
<dbReference type="GO" id="GO:0005125">
    <property type="term" value="F:cytokine activity"/>
    <property type="evidence" value="ECO:0007669"/>
    <property type="project" value="TreeGrafter"/>
</dbReference>
<dbReference type="CDD" id="cd13756">
    <property type="entry name" value="TGF_beta_BMPs_GDFs"/>
    <property type="match status" value="1"/>
</dbReference>
<keyword evidence="4 6" id="KW-0339">Growth factor</keyword>
<dbReference type="GO" id="GO:0005615">
    <property type="term" value="C:extracellular space"/>
    <property type="evidence" value="ECO:0007669"/>
    <property type="project" value="TreeGrafter"/>
</dbReference>
<feature type="domain" description="TGF-beta family profile" evidence="9">
    <location>
        <begin position="242"/>
        <end position="380"/>
    </location>
</feature>
<evidence type="ECO:0000256" key="7">
    <source>
        <dbReference type="SAM" id="MobiDB-lite"/>
    </source>
</evidence>
<dbReference type="InterPro" id="IPR017948">
    <property type="entry name" value="TGFb_CS"/>
</dbReference>
<accession>A0AA35RC44</accession>
<evidence type="ECO:0000259" key="9">
    <source>
        <dbReference type="PROSITE" id="PS51362"/>
    </source>
</evidence>
<dbReference type="PANTHER" id="PTHR11848">
    <property type="entry name" value="TGF-BETA FAMILY"/>
    <property type="match status" value="1"/>
</dbReference>
<dbReference type="EMBL" id="CASHTH010000889">
    <property type="protein sequence ID" value="CAI8008729.1"/>
    <property type="molecule type" value="Genomic_DNA"/>
</dbReference>
<protein>
    <submittedName>
        <fullName evidence="10">Bone morphogenetic protein 4</fullName>
    </submittedName>
</protein>
<dbReference type="SMART" id="SM00204">
    <property type="entry name" value="TGFB"/>
    <property type="match status" value="1"/>
</dbReference>
<feature type="chain" id="PRO_5041304633" evidence="8">
    <location>
        <begin position="18"/>
        <end position="673"/>
    </location>
</feature>